<accession>A0ACC1JYS5</accession>
<gene>
    <name evidence="1" type="primary">APR1_8</name>
    <name evidence="1" type="ORF">IWQ57_002947</name>
</gene>
<organism evidence="1 2">
    <name type="scientific">Coemansia nantahalensis</name>
    <dbReference type="NCBI Taxonomy" id="2789366"/>
    <lineage>
        <taxon>Eukaryota</taxon>
        <taxon>Fungi</taxon>
        <taxon>Fungi incertae sedis</taxon>
        <taxon>Zoopagomycota</taxon>
        <taxon>Kickxellomycotina</taxon>
        <taxon>Kickxellomycetes</taxon>
        <taxon>Kickxellales</taxon>
        <taxon>Kickxellaceae</taxon>
        <taxon>Coemansia</taxon>
    </lineage>
</organism>
<sequence length="397" mass="43463">MKVSLSLAALGLLAACHEAAAATLTIPIKKTREAPDETLHRLANTRRYVAQKYVGWDGEAMREQELPLNADGGIVSKVPIANFMDTQYYGEISIGTPPQKFKVLLDTGSSNLWVPSTQCTSIGCFPHNKFNRALSSSYKGGNIPVYPTFGSDTLEGLLGEDIFTVGDITVKHQQFAEVIKDSGVSFAYGRIDGVFGLGYDTAPDRRMVPPFYNMVSEQLVKEPVFSFYLSDTANGDDGELVLGGYNSGHFEGDLKWANVRGRGYWEVDLEAAQFGDEEIEVSNTGAAFHTGTSMLELPADVANMLNEKIGAKKNSAGQYTLDCASVPSLPPFSLTFGGVTYTLDAKDYVRNVEGYCVSGFKATYNPDQMWIIGDVFLRKFYTVYDLGNHRIGFAKAR</sequence>
<dbReference type="EC" id="3.4.23.25" evidence="1"/>
<keyword evidence="2" id="KW-1185">Reference proteome</keyword>
<dbReference type="EMBL" id="JANBUJ010000858">
    <property type="protein sequence ID" value="KAJ2769808.1"/>
    <property type="molecule type" value="Genomic_DNA"/>
</dbReference>
<protein>
    <submittedName>
        <fullName evidence="1">Aspartic proteinase</fullName>
        <ecNumber evidence="1">3.4.23.25</ecNumber>
    </submittedName>
</protein>
<comment type="caution">
    <text evidence="1">The sequence shown here is derived from an EMBL/GenBank/DDBJ whole genome shotgun (WGS) entry which is preliminary data.</text>
</comment>
<name>A0ACC1JYS5_9FUNG</name>
<evidence type="ECO:0000313" key="1">
    <source>
        <dbReference type="EMBL" id="KAJ2769808.1"/>
    </source>
</evidence>
<proteinExistence type="predicted"/>
<dbReference type="Proteomes" id="UP001140234">
    <property type="component" value="Unassembled WGS sequence"/>
</dbReference>
<reference evidence="1" key="1">
    <citation type="submission" date="2022-07" db="EMBL/GenBank/DDBJ databases">
        <title>Phylogenomic reconstructions and comparative analyses of Kickxellomycotina fungi.</title>
        <authorList>
            <person name="Reynolds N.K."/>
            <person name="Stajich J.E."/>
            <person name="Barry K."/>
            <person name="Grigoriev I.V."/>
            <person name="Crous P."/>
            <person name="Smith M.E."/>
        </authorList>
    </citation>
    <scope>NUCLEOTIDE SEQUENCE</scope>
    <source>
        <strain evidence="1">CBS 109366</strain>
    </source>
</reference>
<evidence type="ECO:0000313" key="2">
    <source>
        <dbReference type="Proteomes" id="UP001140234"/>
    </source>
</evidence>
<keyword evidence="1" id="KW-0378">Hydrolase</keyword>